<dbReference type="PANTHER" id="PTHR23135">
    <property type="entry name" value="MUR LIGASE FAMILY MEMBER"/>
    <property type="match status" value="1"/>
</dbReference>
<evidence type="ECO:0000313" key="3">
    <source>
        <dbReference type="EMBL" id="KIY94856.1"/>
    </source>
</evidence>
<dbReference type="SUPFAM" id="SSF53623">
    <property type="entry name" value="MurD-like peptide ligases, catalytic domain"/>
    <property type="match status" value="1"/>
</dbReference>
<dbReference type="RefSeq" id="XP_013893876.1">
    <property type="nucleotide sequence ID" value="XM_014038422.1"/>
</dbReference>
<sequence length="283" mass="30651">MRDRGATVAVVEASTEALSGGWMEYVNVDVAVWTCFEDEPRHAALHGGTEAYLKTKLALFESLHDPEQQRAVVNIDDAAAKRVLEVTTVPTVTYSVRDRRADVWAESVQLTSWETEVIVRVPGGRRLQIVSSLVGRHNVYNILAAVAVGVVLDAPLEALVAGIEAVTVIPGRGEVVNADPDDPVLRADFPVIVDAADSPARVATLLDSILARERRAPAVRQWIAHRAHGEASGSGRIFTVLACDGETTDKAMRTQVCWLRGKGKGGRACPRLGRRARRAPPRS</sequence>
<accession>A0A0D2LZT5</accession>
<keyword evidence="4" id="KW-1185">Reference proteome</keyword>
<proteinExistence type="predicted"/>
<dbReference type="PANTHER" id="PTHR23135:SF4">
    <property type="entry name" value="UDP-N-ACETYLMURAMOYL-L-ALANYL-D-GLUTAMATE--2,6-DIAMINOPIMELATE LIGASE MURE HOMOLOG, CHLOROPLASTIC"/>
    <property type="match status" value="1"/>
</dbReference>
<dbReference type="OrthoDB" id="533138at2759"/>
<feature type="compositionally biased region" description="Basic residues" evidence="1">
    <location>
        <begin position="272"/>
        <end position="283"/>
    </location>
</feature>
<dbReference type="InterPro" id="IPR013221">
    <property type="entry name" value="Mur_ligase_cen"/>
</dbReference>
<feature type="region of interest" description="Disordered" evidence="1">
    <location>
        <begin position="264"/>
        <end position="283"/>
    </location>
</feature>
<gene>
    <name evidence="3" type="ORF">MNEG_13108</name>
</gene>
<reference evidence="3 4" key="1">
    <citation type="journal article" date="2013" name="BMC Genomics">
        <title>Reconstruction of the lipid metabolism for the microalga Monoraphidium neglectum from its genome sequence reveals characteristics suitable for biofuel production.</title>
        <authorList>
            <person name="Bogen C."/>
            <person name="Al-Dilaimi A."/>
            <person name="Albersmeier A."/>
            <person name="Wichmann J."/>
            <person name="Grundmann M."/>
            <person name="Rupp O."/>
            <person name="Lauersen K.J."/>
            <person name="Blifernez-Klassen O."/>
            <person name="Kalinowski J."/>
            <person name="Goesmann A."/>
            <person name="Mussgnug J.H."/>
            <person name="Kruse O."/>
        </authorList>
    </citation>
    <scope>NUCLEOTIDE SEQUENCE [LARGE SCALE GENOMIC DNA]</scope>
    <source>
        <strain evidence="3 4">SAG 48.87</strain>
    </source>
</reference>
<dbReference type="STRING" id="145388.A0A0D2LZT5"/>
<dbReference type="Proteomes" id="UP000054498">
    <property type="component" value="Unassembled WGS sequence"/>
</dbReference>
<dbReference type="KEGG" id="mng:MNEG_13108"/>
<dbReference type="EMBL" id="KK103846">
    <property type="protein sequence ID" value="KIY94856.1"/>
    <property type="molecule type" value="Genomic_DNA"/>
</dbReference>
<dbReference type="GO" id="GO:0005524">
    <property type="term" value="F:ATP binding"/>
    <property type="evidence" value="ECO:0007669"/>
    <property type="project" value="InterPro"/>
</dbReference>
<evidence type="ECO:0000259" key="2">
    <source>
        <dbReference type="Pfam" id="PF08245"/>
    </source>
</evidence>
<feature type="domain" description="Mur ligase central" evidence="2">
    <location>
        <begin position="1"/>
        <end position="148"/>
    </location>
</feature>
<name>A0A0D2LZT5_9CHLO</name>
<dbReference type="Pfam" id="PF08245">
    <property type="entry name" value="Mur_ligase_M"/>
    <property type="match status" value="1"/>
</dbReference>
<evidence type="ECO:0000256" key="1">
    <source>
        <dbReference type="SAM" id="MobiDB-lite"/>
    </source>
</evidence>
<organism evidence="3 4">
    <name type="scientific">Monoraphidium neglectum</name>
    <dbReference type="NCBI Taxonomy" id="145388"/>
    <lineage>
        <taxon>Eukaryota</taxon>
        <taxon>Viridiplantae</taxon>
        <taxon>Chlorophyta</taxon>
        <taxon>core chlorophytes</taxon>
        <taxon>Chlorophyceae</taxon>
        <taxon>CS clade</taxon>
        <taxon>Sphaeropleales</taxon>
        <taxon>Selenastraceae</taxon>
        <taxon>Monoraphidium</taxon>
    </lineage>
</organism>
<evidence type="ECO:0000313" key="4">
    <source>
        <dbReference type="Proteomes" id="UP000054498"/>
    </source>
</evidence>
<protein>
    <recommendedName>
        <fullName evidence="2">Mur ligase central domain-containing protein</fullName>
    </recommendedName>
</protein>
<dbReference type="GO" id="GO:0016881">
    <property type="term" value="F:acid-amino acid ligase activity"/>
    <property type="evidence" value="ECO:0007669"/>
    <property type="project" value="InterPro"/>
</dbReference>
<dbReference type="Gene3D" id="3.40.1190.10">
    <property type="entry name" value="Mur-like, catalytic domain"/>
    <property type="match status" value="1"/>
</dbReference>
<dbReference type="AlphaFoldDB" id="A0A0D2LZT5"/>
<dbReference type="InterPro" id="IPR036565">
    <property type="entry name" value="Mur-like_cat_sf"/>
</dbReference>
<dbReference type="GeneID" id="25730537"/>